<comment type="caution">
    <text evidence="1">The sequence shown here is derived from an EMBL/GenBank/DDBJ whole genome shotgun (WGS) entry which is preliminary data.</text>
</comment>
<evidence type="ECO:0000313" key="1">
    <source>
        <dbReference type="EMBL" id="MDV5170070.1"/>
    </source>
</evidence>
<keyword evidence="2" id="KW-1185">Reference proteome</keyword>
<dbReference type="CDD" id="cd02440">
    <property type="entry name" value="AdoMet_MTases"/>
    <property type="match status" value="1"/>
</dbReference>
<gene>
    <name evidence="1" type="ORF">R2X38_13790</name>
</gene>
<reference evidence="1 2" key="1">
    <citation type="submission" date="2023-10" db="EMBL/GenBank/DDBJ databases">
        <title>Marine bacteria isolated from horseshoe crab.</title>
        <authorList>
            <person name="Cheng T.H."/>
        </authorList>
    </citation>
    <scope>NUCLEOTIDE SEQUENCE [LARGE SCALE GENOMIC DNA]</scope>
    <source>
        <strain evidence="1 2">HSC6</strain>
    </source>
</reference>
<dbReference type="PANTHER" id="PTHR38451">
    <property type="entry name" value="TRNA (ADENINE(22)-N(1))-METHYLTRANSFERASE"/>
    <property type="match status" value="1"/>
</dbReference>
<dbReference type="PANTHER" id="PTHR38451:SF1">
    <property type="entry name" value="TRNA (ADENINE(22)-N(1))-METHYLTRANSFERASE"/>
    <property type="match status" value="1"/>
</dbReference>
<dbReference type="EMBL" id="JAWJZI010000005">
    <property type="protein sequence ID" value="MDV5170070.1"/>
    <property type="molecule type" value="Genomic_DNA"/>
</dbReference>
<dbReference type="Pfam" id="PF12847">
    <property type="entry name" value="Methyltransf_18"/>
    <property type="match status" value="1"/>
</dbReference>
<protein>
    <submittedName>
        <fullName evidence="1">tRNA (Adenine(22)-N(1))-methyltransferase TrmK</fullName>
    </submittedName>
</protein>
<sequence length="226" mass="25782">MKLSTRLKQIEQMVPSGYDYVWDCCCDHGLIGAALLSRHAAPNIHFVDIVPELMTTVEKNLQRFYPEDQWEVHCQDVATLPLNRYDGKHLVIIAGVGGDLMCDLVESIQQNHQDADFDFLLCPVNNPYTLRQKLREHHFGLKNEVLIEDNRRFYEIMHVTSTAGENGPINAVGCKIWQSDSDEQTDLITRYIAKTLSHYRRLQRGSADNIEAIIEGYNAVVPTIVI</sequence>
<dbReference type="InterPro" id="IPR029063">
    <property type="entry name" value="SAM-dependent_MTases_sf"/>
</dbReference>
<evidence type="ECO:0000313" key="2">
    <source>
        <dbReference type="Proteomes" id="UP001186452"/>
    </source>
</evidence>
<proteinExistence type="predicted"/>
<accession>A0ABU3ZIV6</accession>
<name>A0ABU3ZIV6_9GAMM</name>
<dbReference type="InterPro" id="IPR016876">
    <property type="entry name" value="UCP028234"/>
</dbReference>
<dbReference type="SUPFAM" id="SSF53335">
    <property type="entry name" value="S-adenosyl-L-methionine-dependent methyltransferases"/>
    <property type="match status" value="1"/>
</dbReference>
<dbReference type="Gene3D" id="3.40.50.150">
    <property type="entry name" value="Vaccinia Virus protein VP39"/>
    <property type="match status" value="1"/>
</dbReference>
<dbReference type="PIRSF" id="PIRSF028234">
    <property type="entry name" value="UCP028234"/>
    <property type="match status" value="1"/>
</dbReference>
<dbReference type="Proteomes" id="UP001186452">
    <property type="component" value="Unassembled WGS sequence"/>
</dbReference>
<organism evidence="1 2">
    <name type="scientific">Photobacterium rosenbergii</name>
    <dbReference type="NCBI Taxonomy" id="294936"/>
    <lineage>
        <taxon>Bacteria</taxon>
        <taxon>Pseudomonadati</taxon>
        <taxon>Pseudomonadota</taxon>
        <taxon>Gammaproteobacteria</taxon>
        <taxon>Vibrionales</taxon>
        <taxon>Vibrionaceae</taxon>
        <taxon>Photobacterium</taxon>
    </lineage>
</organism>
<dbReference type="RefSeq" id="WP_317522851.1">
    <property type="nucleotide sequence ID" value="NZ_JAWJZI010000005.1"/>
</dbReference>